<dbReference type="OrthoDB" id="9804453at2"/>
<protein>
    <submittedName>
        <fullName evidence="8">2,3-bisphosphoglycerate-independent phosphoglycerate mutase</fullName>
    </submittedName>
</protein>
<evidence type="ECO:0000256" key="3">
    <source>
        <dbReference type="ARBA" id="ARBA00004921"/>
    </source>
</evidence>
<dbReference type="Proteomes" id="UP000184612">
    <property type="component" value="Unassembled WGS sequence"/>
</dbReference>
<sequence>MKYVIVLGDGMADEPLEELGGKTPLAYAHTPYMNELARMSEIGLAKTVPNGMKPGSDTANLSVLGYDPKENYTGRSPLEALSIGVDMKPEDIALRCNIVTLSEEDVPYEERTIIDHSSSEITTEDAAVLLAAVKEALETESYKYYVGTSYRHLTIWDKGEVVELTPPHDILGKVIKEYLPEEKALKEMMVKSYEVLNNHPLNIERVEKGLHKANSIWFWGAGTKPDLAGFEGKFGKKGSMISAVDLLKGIAVGAGMKVVEVEGADGTLHTNYEGKAMAAVKELTENNQDFVYIHVEAPDEMGHQGSTVNKIKAIEYLDKRIIGIVKEQLEKEGVEYRMLIMPDHPTPIHLRTHTGNPVPYMLYDSTKKLDNSWEYTEEAALMSGSLVENGYEMIQKLFEMK</sequence>
<dbReference type="Pfam" id="PF01676">
    <property type="entry name" value="Metalloenzyme"/>
    <property type="match status" value="1"/>
</dbReference>
<dbReference type="InterPro" id="IPR004456">
    <property type="entry name" value="Pglycerate_mutase_ApgM"/>
</dbReference>
<dbReference type="EMBL" id="FRFD01000006">
    <property type="protein sequence ID" value="SHO49509.1"/>
    <property type="molecule type" value="Genomic_DNA"/>
</dbReference>
<dbReference type="RefSeq" id="WP_073589045.1">
    <property type="nucleotide sequence ID" value="NZ_FRFD01000006.1"/>
</dbReference>
<dbReference type="Pfam" id="PF10143">
    <property type="entry name" value="PhosphMutase"/>
    <property type="match status" value="1"/>
</dbReference>
<dbReference type="PANTHER" id="PTHR31209">
    <property type="entry name" value="COFACTOR-INDEPENDENT PHOSPHOGLYCERATE MUTASE"/>
    <property type="match status" value="1"/>
</dbReference>
<dbReference type="NCBIfam" id="TIGR02535">
    <property type="entry name" value="hyp_Hser_kinase"/>
    <property type="match status" value="1"/>
</dbReference>
<comment type="function">
    <text evidence="2">Catalyzes the interconversion of 2-phosphoglycerate and 3-phosphoglycerate.</text>
</comment>
<dbReference type="PANTHER" id="PTHR31209:SF4">
    <property type="entry name" value="2,3-BISPHOSPHOGLYCERATE-INDEPENDENT PHOSPHOGLYCERATE MUTASE"/>
    <property type="match status" value="1"/>
</dbReference>
<dbReference type="PIRSF" id="PIRSF006392">
    <property type="entry name" value="IPGAM_arch"/>
    <property type="match status" value="1"/>
</dbReference>
<dbReference type="InterPro" id="IPR023665">
    <property type="entry name" value="ApgAM_prokaryotes"/>
</dbReference>
<dbReference type="NCBIfam" id="NF003242">
    <property type="entry name" value="PRK04200.1"/>
    <property type="match status" value="1"/>
</dbReference>
<dbReference type="GO" id="GO:0046872">
    <property type="term" value="F:metal ion binding"/>
    <property type="evidence" value="ECO:0007669"/>
    <property type="project" value="InterPro"/>
</dbReference>
<dbReference type="NCBIfam" id="TIGR00306">
    <property type="entry name" value="apgM"/>
    <property type="match status" value="1"/>
</dbReference>
<dbReference type="Gene3D" id="3.40.720.10">
    <property type="entry name" value="Alkaline Phosphatase, subunit A"/>
    <property type="match status" value="2"/>
</dbReference>
<proteinExistence type="inferred from homology"/>
<comment type="similarity">
    <text evidence="4">Belongs to the BPG-independent phosphoglycerate mutase family. A-PGAM subfamily.</text>
</comment>
<keyword evidence="6" id="KW-0413">Isomerase</keyword>
<dbReference type="GO" id="GO:0006096">
    <property type="term" value="P:glycolytic process"/>
    <property type="evidence" value="ECO:0007669"/>
    <property type="project" value="UniProtKB-KW"/>
</dbReference>
<reference evidence="8 9" key="1">
    <citation type="submission" date="2016-12" db="EMBL/GenBank/DDBJ databases">
        <authorList>
            <person name="Song W.-J."/>
            <person name="Kurnit D.M."/>
        </authorList>
    </citation>
    <scope>NUCLEOTIDE SEQUENCE [LARGE SCALE GENOMIC DNA]</scope>
    <source>
        <strain evidence="8 9">DSM 12503</strain>
    </source>
</reference>
<gene>
    <name evidence="8" type="ORF">SAMN02745217_02366</name>
</gene>
<evidence type="ECO:0000256" key="4">
    <source>
        <dbReference type="ARBA" id="ARBA00005524"/>
    </source>
</evidence>
<evidence type="ECO:0000256" key="1">
    <source>
        <dbReference type="ARBA" id="ARBA00000370"/>
    </source>
</evidence>
<dbReference type="InterPro" id="IPR006124">
    <property type="entry name" value="Metalloenzyme"/>
</dbReference>
<dbReference type="SUPFAM" id="SSF53649">
    <property type="entry name" value="Alkaline phosphatase-like"/>
    <property type="match status" value="1"/>
</dbReference>
<dbReference type="CDD" id="cd16011">
    <property type="entry name" value="iPGM_like"/>
    <property type="match status" value="1"/>
</dbReference>
<accession>A0A1M7YA85</accession>
<evidence type="ECO:0000259" key="7">
    <source>
        <dbReference type="Pfam" id="PF01676"/>
    </source>
</evidence>
<evidence type="ECO:0000313" key="8">
    <source>
        <dbReference type="EMBL" id="SHO49509.1"/>
    </source>
</evidence>
<dbReference type="InterPro" id="IPR017850">
    <property type="entry name" value="Alkaline_phosphatase_core_sf"/>
</dbReference>
<name>A0A1M7YA85_9FIRM</name>
<comment type="catalytic activity">
    <reaction evidence="1">
        <text>(2R)-2-phosphoglycerate = (2R)-3-phosphoglycerate</text>
        <dbReference type="Rhea" id="RHEA:15901"/>
        <dbReference type="ChEBI" id="CHEBI:58272"/>
        <dbReference type="ChEBI" id="CHEBI:58289"/>
        <dbReference type="EC" id="5.4.2.12"/>
    </reaction>
</comment>
<keyword evidence="5" id="KW-0324">Glycolysis</keyword>
<feature type="domain" description="Metalloenzyme" evidence="7">
    <location>
        <begin position="1"/>
        <end position="369"/>
    </location>
</feature>
<comment type="pathway">
    <text evidence="3">Carbohydrate degradation.</text>
</comment>
<keyword evidence="9" id="KW-1185">Reference proteome</keyword>
<evidence type="ECO:0000256" key="6">
    <source>
        <dbReference type="ARBA" id="ARBA00023235"/>
    </source>
</evidence>
<dbReference type="STRING" id="1121345.SAMN02745217_02366"/>
<evidence type="ECO:0000313" key="9">
    <source>
        <dbReference type="Proteomes" id="UP000184612"/>
    </source>
</evidence>
<evidence type="ECO:0000256" key="2">
    <source>
        <dbReference type="ARBA" id="ARBA00002315"/>
    </source>
</evidence>
<dbReference type="AlphaFoldDB" id="A0A1M7YA85"/>
<evidence type="ECO:0000256" key="5">
    <source>
        <dbReference type="ARBA" id="ARBA00023152"/>
    </source>
</evidence>
<organism evidence="8 9">
    <name type="scientific">Anaerocolumna xylanovorans DSM 12503</name>
    <dbReference type="NCBI Taxonomy" id="1121345"/>
    <lineage>
        <taxon>Bacteria</taxon>
        <taxon>Bacillati</taxon>
        <taxon>Bacillota</taxon>
        <taxon>Clostridia</taxon>
        <taxon>Lachnospirales</taxon>
        <taxon>Lachnospiraceae</taxon>
        <taxon>Anaerocolumna</taxon>
    </lineage>
</organism>
<dbReference type="GO" id="GO:0004619">
    <property type="term" value="F:phosphoglycerate mutase activity"/>
    <property type="evidence" value="ECO:0007669"/>
    <property type="project" value="UniProtKB-EC"/>
</dbReference>